<comment type="caution">
    <text evidence="3">The sequence shown here is derived from an EMBL/GenBank/DDBJ whole genome shotgun (WGS) entry which is preliminary data.</text>
</comment>
<evidence type="ECO:0000256" key="1">
    <source>
        <dbReference type="SAM" id="MobiDB-lite"/>
    </source>
</evidence>
<evidence type="ECO:0000313" key="4">
    <source>
        <dbReference type="Proteomes" id="UP001500908"/>
    </source>
</evidence>
<dbReference type="RefSeq" id="WP_344971254.1">
    <property type="nucleotide sequence ID" value="NZ_BAABDD010000010.1"/>
</dbReference>
<sequence length="309" mass="31957">MARIRMPADIERDDPILAGLTARQLLIIGVPALAVWGAGAVLYPWVPLPVLAVLAVPLVGAAVAAALVRRDGLSLDRLAVAAWRYLRAAKRRTAHPVPTASIPSWIGARATPLPAPLDLPLQAIGDDGTIDLGEHGVAVILSCSTVNFGLRTPEEQAALVSGFASYLNSLATPAQFVVRAESVRLDPLIAALDHAAPGLPHPALERAAGDHAAYLAELAESRELLYRQVLMVLRAPASQGRQAVATVRRRADDAARALAGAGTTATVLDGARVAAVLDSAAAPFDATPPGEELASADEVITGAPSGEEA</sequence>
<keyword evidence="2" id="KW-1133">Transmembrane helix</keyword>
<proteinExistence type="predicted"/>
<name>A0ABP7FPR4_9ACTN</name>
<keyword evidence="4" id="KW-1185">Reference proteome</keyword>
<dbReference type="Proteomes" id="UP001500908">
    <property type="component" value="Unassembled WGS sequence"/>
</dbReference>
<evidence type="ECO:0008006" key="5">
    <source>
        <dbReference type="Google" id="ProtNLM"/>
    </source>
</evidence>
<evidence type="ECO:0000256" key="2">
    <source>
        <dbReference type="SAM" id="Phobius"/>
    </source>
</evidence>
<reference evidence="4" key="1">
    <citation type="journal article" date="2019" name="Int. J. Syst. Evol. Microbiol.">
        <title>The Global Catalogue of Microorganisms (GCM) 10K type strain sequencing project: providing services to taxonomists for standard genome sequencing and annotation.</title>
        <authorList>
            <consortium name="The Broad Institute Genomics Platform"/>
            <consortium name="The Broad Institute Genome Sequencing Center for Infectious Disease"/>
            <person name="Wu L."/>
            <person name="Ma J."/>
        </authorList>
    </citation>
    <scope>NUCLEOTIDE SEQUENCE [LARGE SCALE GENOMIC DNA]</scope>
    <source>
        <strain evidence="4">JCM 17137</strain>
    </source>
</reference>
<feature type="region of interest" description="Disordered" evidence="1">
    <location>
        <begin position="284"/>
        <end position="309"/>
    </location>
</feature>
<feature type="transmembrane region" description="Helical" evidence="2">
    <location>
        <begin position="20"/>
        <end position="42"/>
    </location>
</feature>
<gene>
    <name evidence="3" type="ORF">GCM10022402_25430</name>
</gene>
<accession>A0ABP7FPR4</accession>
<protein>
    <recommendedName>
        <fullName evidence="5">PrgI family protein</fullName>
    </recommendedName>
</protein>
<evidence type="ECO:0000313" key="3">
    <source>
        <dbReference type="EMBL" id="GAA3744689.1"/>
    </source>
</evidence>
<keyword evidence="2" id="KW-0812">Transmembrane</keyword>
<dbReference type="InterPro" id="IPR024414">
    <property type="entry name" value="Uncharacterised_PrgI"/>
</dbReference>
<keyword evidence="2" id="KW-0472">Membrane</keyword>
<organism evidence="3 4">
    <name type="scientific">Salinactinospora qingdaonensis</name>
    <dbReference type="NCBI Taxonomy" id="702744"/>
    <lineage>
        <taxon>Bacteria</taxon>
        <taxon>Bacillati</taxon>
        <taxon>Actinomycetota</taxon>
        <taxon>Actinomycetes</taxon>
        <taxon>Streptosporangiales</taxon>
        <taxon>Nocardiopsidaceae</taxon>
        <taxon>Salinactinospora</taxon>
    </lineage>
</organism>
<dbReference type="Pfam" id="PF12666">
    <property type="entry name" value="PrgI"/>
    <property type="match status" value="1"/>
</dbReference>
<feature type="transmembrane region" description="Helical" evidence="2">
    <location>
        <begin position="48"/>
        <end position="68"/>
    </location>
</feature>
<dbReference type="EMBL" id="BAABDD010000010">
    <property type="protein sequence ID" value="GAA3744689.1"/>
    <property type="molecule type" value="Genomic_DNA"/>
</dbReference>